<dbReference type="PANTHER" id="PTHR43377">
    <property type="entry name" value="BILIVERDIN REDUCTASE A"/>
    <property type="match status" value="1"/>
</dbReference>
<gene>
    <name evidence="4" type="ORF">GC102_23935</name>
</gene>
<dbReference type="RefSeq" id="WP_171691758.1">
    <property type="nucleotide sequence ID" value="NZ_WHOC01000133.1"/>
</dbReference>
<dbReference type="InterPro" id="IPR036291">
    <property type="entry name" value="NAD(P)-bd_dom_sf"/>
</dbReference>
<reference evidence="4 5" key="1">
    <citation type="submission" date="2019-10" db="EMBL/GenBank/DDBJ databases">
        <title>Description of Paenibacillus choica sp. nov.</title>
        <authorList>
            <person name="Carlier A."/>
            <person name="Qi S."/>
        </authorList>
    </citation>
    <scope>NUCLEOTIDE SEQUENCE [LARGE SCALE GENOMIC DNA]</scope>
    <source>
        <strain evidence="4 5">LMG 31460</strain>
    </source>
</reference>
<dbReference type="Gene3D" id="3.40.50.720">
    <property type="entry name" value="NAD(P)-binding Rossmann-like Domain"/>
    <property type="match status" value="1"/>
</dbReference>
<dbReference type="InterPro" id="IPR051450">
    <property type="entry name" value="Gfo/Idh/MocA_Oxidoreductases"/>
</dbReference>
<dbReference type="Pfam" id="PF01408">
    <property type="entry name" value="GFO_IDH_MocA"/>
    <property type="match status" value="1"/>
</dbReference>
<evidence type="ECO:0000259" key="3">
    <source>
        <dbReference type="Pfam" id="PF02894"/>
    </source>
</evidence>
<keyword evidence="5" id="KW-1185">Reference proteome</keyword>
<dbReference type="EMBL" id="WHOC01000133">
    <property type="protein sequence ID" value="NOU88778.1"/>
    <property type="molecule type" value="Genomic_DNA"/>
</dbReference>
<sequence length="326" mass="35675">MKIAVIGCGTMGRTHGAEWIRMPGIELVGVCDMQEEAAQALAGRLETKAFFDFDQMVSEACPEVLDICLPTHMHKEFVLRAARLGKHIICEKPFALSLEEADEMAAVCEQQGVRLFIGHVVRFFPSYIDIRRKAADGVVGKPGVLHTRRMGGNPGVAKTWYTNSEISGGVILDLMIHDIDFAQSIFGKAVSVYAMNRRHEGLDYALATLRFENGGIAHLEGYWGFPGPFTTSVELSGSGGVIRFNSEEAVSLKMFKVNNDLPETPALPLPKSPSMYNPYYLELAHFVECLRTGAEPDITIADARSALQTGLAAIESAATSRPVRIQ</sequence>
<dbReference type="Gene3D" id="3.30.360.10">
    <property type="entry name" value="Dihydrodipicolinate Reductase, domain 2"/>
    <property type="match status" value="1"/>
</dbReference>
<dbReference type="Proteomes" id="UP000658690">
    <property type="component" value="Unassembled WGS sequence"/>
</dbReference>
<evidence type="ECO:0000313" key="5">
    <source>
        <dbReference type="Proteomes" id="UP000658690"/>
    </source>
</evidence>
<dbReference type="InterPro" id="IPR004104">
    <property type="entry name" value="Gfo/Idh/MocA-like_OxRdtase_C"/>
</dbReference>
<dbReference type="Pfam" id="PF02894">
    <property type="entry name" value="GFO_IDH_MocA_C"/>
    <property type="match status" value="1"/>
</dbReference>
<comment type="similarity">
    <text evidence="1">Belongs to the Gfo/Idh/MocA family.</text>
</comment>
<feature type="domain" description="Gfo/Idh/MocA-like oxidoreductase C-terminal" evidence="3">
    <location>
        <begin position="135"/>
        <end position="324"/>
    </location>
</feature>
<proteinExistence type="inferred from homology"/>
<name>A0ABX1ZA45_9BACL</name>
<dbReference type="InterPro" id="IPR000683">
    <property type="entry name" value="Gfo/Idh/MocA-like_OxRdtase_N"/>
</dbReference>
<protein>
    <submittedName>
        <fullName evidence="4">Gfo/Idh/MocA family oxidoreductase</fullName>
    </submittedName>
</protein>
<organism evidence="4 5">
    <name type="scientific">Paenibacillus germinis</name>
    <dbReference type="NCBI Taxonomy" id="2654979"/>
    <lineage>
        <taxon>Bacteria</taxon>
        <taxon>Bacillati</taxon>
        <taxon>Bacillota</taxon>
        <taxon>Bacilli</taxon>
        <taxon>Bacillales</taxon>
        <taxon>Paenibacillaceae</taxon>
        <taxon>Paenibacillus</taxon>
    </lineage>
</organism>
<evidence type="ECO:0000259" key="2">
    <source>
        <dbReference type="Pfam" id="PF01408"/>
    </source>
</evidence>
<accession>A0ABX1ZA45</accession>
<dbReference type="SUPFAM" id="SSF51735">
    <property type="entry name" value="NAD(P)-binding Rossmann-fold domains"/>
    <property type="match status" value="1"/>
</dbReference>
<dbReference type="SUPFAM" id="SSF55347">
    <property type="entry name" value="Glyceraldehyde-3-phosphate dehydrogenase-like, C-terminal domain"/>
    <property type="match status" value="1"/>
</dbReference>
<comment type="caution">
    <text evidence="4">The sequence shown here is derived from an EMBL/GenBank/DDBJ whole genome shotgun (WGS) entry which is preliminary data.</text>
</comment>
<evidence type="ECO:0000256" key="1">
    <source>
        <dbReference type="ARBA" id="ARBA00010928"/>
    </source>
</evidence>
<evidence type="ECO:0000313" key="4">
    <source>
        <dbReference type="EMBL" id="NOU88778.1"/>
    </source>
</evidence>
<dbReference type="PANTHER" id="PTHR43377:SF1">
    <property type="entry name" value="BILIVERDIN REDUCTASE A"/>
    <property type="match status" value="1"/>
</dbReference>
<feature type="domain" description="Gfo/Idh/MocA-like oxidoreductase N-terminal" evidence="2">
    <location>
        <begin position="1"/>
        <end position="119"/>
    </location>
</feature>